<dbReference type="CDD" id="cd00769">
    <property type="entry name" value="PheRS_beta_core"/>
    <property type="match status" value="1"/>
</dbReference>
<gene>
    <name evidence="15" type="primary">pheT</name>
    <name evidence="20" type="ORF">D7I43_26145</name>
</gene>
<evidence type="ECO:0000256" key="11">
    <source>
        <dbReference type="ARBA" id="ARBA00022884"/>
    </source>
</evidence>
<dbReference type="InterPro" id="IPR045060">
    <property type="entry name" value="Phe-tRNA-ligase_IIc_bsu"/>
</dbReference>
<dbReference type="OrthoDB" id="9805455at2"/>
<evidence type="ECO:0000256" key="14">
    <source>
        <dbReference type="ARBA" id="ARBA00049255"/>
    </source>
</evidence>
<dbReference type="SMART" id="SM00896">
    <property type="entry name" value="FDX-ACB"/>
    <property type="match status" value="1"/>
</dbReference>
<dbReference type="SUPFAM" id="SSF50249">
    <property type="entry name" value="Nucleic acid-binding proteins"/>
    <property type="match status" value="1"/>
</dbReference>
<dbReference type="Pfam" id="PF01588">
    <property type="entry name" value="tRNA_bind"/>
    <property type="match status" value="1"/>
</dbReference>
<evidence type="ECO:0000313" key="21">
    <source>
        <dbReference type="Proteomes" id="UP000285744"/>
    </source>
</evidence>
<dbReference type="FunFam" id="3.30.70.380:FF:000001">
    <property type="entry name" value="Phenylalanine--tRNA ligase beta subunit"/>
    <property type="match status" value="1"/>
</dbReference>
<feature type="domain" description="FDX-ACB" evidence="18">
    <location>
        <begin position="753"/>
        <end position="846"/>
    </location>
</feature>
<dbReference type="InterPro" id="IPR002547">
    <property type="entry name" value="tRNA-bd_dom"/>
</dbReference>
<dbReference type="InterPro" id="IPR033714">
    <property type="entry name" value="tRNA_bind_bactPheRS"/>
</dbReference>
<dbReference type="SUPFAM" id="SSF56037">
    <property type="entry name" value="PheT/TilS domain"/>
    <property type="match status" value="1"/>
</dbReference>
<evidence type="ECO:0000256" key="15">
    <source>
        <dbReference type="HAMAP-Rule" id="MF_00283"/>
    </source>
</evidence>
<dbReference type="Pfam" id="PF03147">
    <property type="entry name" value="FDX-ACB"/>
    <property type="match status" value="1"/>
</dbReference>
<dbReference type="GO" id="GO:0000287">
    <property type="term" value="F:magnesium ion binding"/>
    <property type="evidence" value="ECO:0007669"/>
    <property type="project" value="UniProtKB-UniRule"/>
</dbReference>
<dbReference type="SUPFAM" id="SSF54991">
    <property type="entry name" value="Anticodon-binding domain of PheRS"/>
    <property type="match status" value="1"/>
</dbReference>
<evidence type="ECO:0000256" key="12">
    <source>
        <dbReference type="ARBA" id="ARBA00022917"/>
    </source>
</evidence>
<dbReference type="RefSeq" id="WP_120331230.1">
    <property type="nucleotide sequence ID" value="NZ_RAQQ01000023.1"/>
</dbReference>
<feature type="domain" description="TRNA-binding" evidence="17">
    <location>
        <begin position="42"/>
        <end position="158"/>
    </location>
</feature>
<dbReference type="InterPro" id="IPR020825">
    <property type="entry name" value="Phe-tRNA_synthase-like_B3/B4"/>
</dbReference>
<dbReference type="GO" id="GO:0006432">
    <property type="term" value="P:phenylalanyl-tRNA aminoacylation"/>
    <property type="evidence" value="ECO:0007669"/>
    <property type="project" value="UniProtKB-UniRule"/>
</dbReference>
<name>A0A420EW42_9ACTN</name>
<evidence type="ECO:0000259" key="19">
    <source>
        <dbReference type="PROSITE" id="PS51483"/>
    </source>
</evidence>
<dbReference type="NCBIfam" id="TIGR00472">
    <property type="entry name" value="pheT_bact"/>
    <property type="match status" value="1"/>
</dbReference>
<evidence type="ECO:0000256" key="5">
    <source>
        <dbReference type="ARBA" id="ARBA00022555"/>
    </source>
</evidence>
<dbReference type="Gene3D" id="2.40.50.140">
    <property type="entry name" value="Nucleic acid-binding proteins"/>
    <property type="match status" value="1"/>
</dbReference>
<dbReference type="CDD" id="cd02796">
    <property type="entry name" value="tRNA_bind_bactPheRS"/>
    <property type="match status" value="1"/>
</dbReference>
<dbReference type="GO" id="GO:0005524">
    <property type="term" value="F:ATP binding"/>
    <property type="evidence" value="ECO:0007669"/>
    <property type="project" value="UniProtKB-UniRule"/>
</dbReference>
<dbReference type="Proteomes" id="UP000285744">
    <property type="component" value="Unassembled WGS sequence"/>
</dbReference>
<dbReference type="InterPro" id="IPR009061">
    <property type="entry name" value="DNA-bd_dom_put_sf"/>
</dbReference>
<evidence type="ECO:0000256" key="1">
    <source>
        <dbReference type="ARBA" id="ARBA00004496"/>
    </source>
</evidence>
<evidence type="ECO:0000259" key="17">
    <source>
        <dbReference type="PROSITE" id="PS50886"/>
    </source>
</evidence>
<dbReference type="AlphaFoldDB" id="A0A420EW42"/>
<dbReference type="InterPro" id="IPR005146">
    <property type="entry name" value="B3/B4_tRNA-bd"/>
</dbReference>
<evidence type="ECO:0000256" key="13">
    <source>
        <dbReference type="ARBA" id="ARBA00023146"/>
    </source>
</evidence>
<keyword evidence="12 15" id="KW-0648">Protein biosynthesis</keyword>
<dbReference type="InterPro" id="IPR036690">
    <property type="entry name" value="Fdx_antiC-bd_sf"/>
</dbReference>
<feature type="domain" description="B5" evidence="19">
    <location>
        <begin position="410"/>
        <end position="502"/>
    </location>
</feature>
<dbReference type="InterPro" id="IPR041616">
    <property type="entry name" value="PheRS_beta_core"/>
</dbReference>
<evidence type="ECO:0000256" key="7">
    <source>
        <dbReference type="ARBA" id="ARBA00022723"/>
    </source>
</evidence>
<dbReference type="SMART" id="SM00874">
    <property type="entry name" value="B5"/>
    <property type="match status" value="1"/>
</dbReference>
<evidence type="ECO:0000259" key="18">
    <source>
        <dbReference type="PROSITE" id="PS51447"/>
    </source>
</evidence>
<keyword evidence="8 15" id="KW-0547">Nucleotide-binding</keyword>
<dbReference type="HAMAP" id="MF_00283">
    <property type="entry name" value="Phe_tRNA_synth_beta1"/>
    <property type="match status" value="1"/>
</dbReference>
<keyword evidence="10 15" id="KW-0460">Magnesium</keyword>
<dbReference type="InterPro" id="IPR012340">
    <property type="entry name" value="NA-bd_OB-fold"/>
</dbReference>
<dbReference type="InterPro" id="IPR005121">
    <property type="entry name" value="Fdx_antiC-bd"/>
</dbReference>
<proteinExistence type="inferred from homology"/>
<dbReference type="FunFam" id="3.30.930.10:FF:000130">
    <property type="entry name" value="Phenylalanine--tRNA ligase beta subunit"/>
    <property type="match status" value="1"/>
</dbReference>
<feature type="binding site" evidence="15">
    <location>
        <position position="480"/>
    </location>
    <ligand>
        <name>Mg(2+)</name>
        <dbReference type="ChEBI" id="CHEBI:18420"/>
        <note>shared with alpha subunit</note>
    </ligand>
</feature>
<dbReference type="PROSITE" id="PS50886">
    <property type="entry name" value="TRBD"/>
    <property type="match status" value="1"/>
</dbReference>
<protein>
    <recommendedName>
        <fullName evidence="15">Phenylalanine--tRNA ligase beta subunit</fullName>
        <ecNumber evidence="15">6.1.1.20</ecNumber>
    </recommendedName>
    <alternativeName>
        <fullName evidence="15">Phenylalanyl-tRNA synthetase beta subunit</fullName>
        <shortName evidence="15">PheRS</shortName>
    </alternativeName>
</protein>
<dbReference type="Pfam" id="PF17759">
    <property type="entry name" value="tRNA_synthFbeta"/>
    <property type="match status" value="1"/>
</dbReference>
<dbReference type="GO" id="GO:0000049">
    <property type="term" value="F:tRNA binding"/>
    <property type="evidence" value="ECO:0007669"/>
    <property type="project" value="UniProtKB-UniRule"/>
</dbReference>
<keyword evidence="5 16" id="KW-0820">tRNA-binding</keyword>
<keyword evidence="11 16" id="KW-0694">RNA-binding</keyword>
<evidence type="ECO:0000313" key="20">
    <source>
        <dbReference type="EMBL" id="RKF24457.1"/>
    </source>
</evidence>
<comment type="caution">
    <text evidence="20">The sequence shown here is derived from an EMBL/GenBank/DDBJ whole genome shotgun (WGS) entry which is preliminary data.</text>
</comment>
<organism evidence="20 21">
    <name type="scientific">Micromonospora globbae</name>
    <dbReference type="NCBI Taxonomy" id="1894969"/>
    <lineage>
        <taxon>Bacteria</taxon>
        <taxon>Bacillati</taxon>
        <taxon>Actinomycetota</taxon>
        <taxon>Actinomycetes</taxon>
        <taxon>Micromonosporales</taxon>
        <taxon>Micromonosporaceae</taxon>
        <taxon>Micromonospora</taxon>
    </lineage>
</organism>
<keyword evidence="9 15" id="KW-0067">ATP-binding</keyword>
<dbReference type="Gene3D" id="3.50.40.10">
    <property type="entry name" value="Phenylalanyl-trna Synthetase, Chain B, domain 3"/>
    <property type="match status" value="1"/>
</dbReference>
<dbReference type="PANTHER" id="PTHR10947:SF0">
    <property type="entry name" value="PHENYLALANINE--TRNA LIGASE BETA SUBUNIT"/>
    <property type="match status" value="1"/>
</dbReference>
<dbReference type="InterPro" id="IPR004532">
    <property type="entry name" value="Phe-tRNA-ligase_IIc_bsu_bact"/>
</dbReference>
<dbReference type="EMBL" id="RAQQ01000023">
    <property type="protein sequence ID" value="RKF24457.1"/>
    <property type="molecule type" value="Genomic_DNA"/>
</dbReference>
<evidence type="ECO:0000256" key="4">
    <source>
        <dbReference type="ARBA" id="ARBA00022490"/>
    </source>
</evidence>
<feature type="binding site" evidence="15">
    <location>
        <position position="486"/>
    </location>
    <ligand>
        <name>Mg(2+)</name>
        <dbReference type="ChEBI" id="CHEBI:18420"/>
        <note>shared with alpha subunit</note>
    </ligand>
</feature>
<comment type="catalytic activity">
    <reaction evidence="14 15">
        <text>tRNA(Phe) + L-phenylalanine + ATP = L-phenylalanyl-tRNA(Phe) + AMP + diphosphate + H(+)</text>
        <dbReference type="Rhea" id="RHEA:19413"/>
        <dbReference type="Rhea" id="RHEA-COMP:9668"/>
        <dbReference type="Rhea" id="RHEA-COMP:9699"/>
        <dbReference type="ChEBI" id="CHEBI:15378"/>
        <dbReference type="ChEBI" id="CHEBI:30616"/>
        <dbReference type="ChEBI" id="CHEBI:33019"/>
        <dbReference type="ChEBI" id="CHEBI:58095"/>
        <dbReference type="ChEBI" id="CHEBI:78442"/>
        <dbReference type="ChEBI" id="CHEBI:78531"/>
        <dbReference type="ChEBI" id="CHEBI:456215"/>
        <dbReference type="EC" id="6.1.1.20"/>
    </reaction>
</comment>
<dbReference type="SUPFAM" id="SSF55681">
    <property type="entry name" value="Class II aaRS and biotin synthetases"/>
    <property type="match status" value="1"/>
</dbReference>
<dbReference type="SMART" id="SM00873">
    <property type="entry name" value="B3_4"/>
    <property type="match status" value="1"/>
</dbReference>
<keyword evidence="6 15" id="KW-0436">Ligase</keyword>
<dbReference type="PROSITE" id="PS51447">
    <property type="entry name" value="FDX_ACB"/>
    <property type="match status" value="1"/>
</dbReference>
<dbReference type="EC" id="6.1.1.20" evidence="15"/>
<dbReference type="Gene3D" id="3.30.56.10">
    <property type="match status" value="2"/>
</dbReference>
<evidence type="ECO:0000256" key="3">
    <source>
        <dbReference type="ARBA" id="ARBA00011209"/>
    </source>
</evidence>
<dbReference type="GO" id="GO:0004826">
    <property type="term" value="F:phenylalanine-tRNA ligase activity"/>
    <property type="evidence" value="ECO:0007669"/>
    <property type="project" value="UniProtKB-UniRule"/>
</dbReference>
<dbReference type="FunFam" id="3.50.40.10:FF:000001">
    <property type="entry name" value="Phenylalanine--tRNA ligase beta subunit"/>
    <property type="match status" value="1"/>
</dbReference>
<comment type="cofactor">
    <cofactor evidence="15">
        <name>Mg(2+)</name>
        <dbReference type="ChEBI" id="CHEBI:18420"/>
    </cofactor>
    <text evidence="15">Binds 2 magnesium ions per tetramer.</text>
</comment>
<dbReference type="PROSITE" id="PS51483">
    <property type="entry name" value="B5"/>
    <property type="match status" value="1"/>
</dbReference>
<comment type="similarity">
    <text evidence="2 15">Belongs to the phenylalanyl-tRNA synthetase beta subunit family. Type 1 subfamily.</text>
</comment>
<dbReference type="GO" id="GO:0009328">
    <property type="term" value="C:phenylalanine-tRNA ligase complex"/>
    <property type="evidence" value="ECO:0007669"/>
    <property type="project" value="TreeGrafter"/>
</dbReference>
<dbReference type="Pfam" id="PF03483">
    <property type="entry name" value="B3_4"/>
    <property type="match status" value="1"/>
</dbReference>
<dbReference type="SUPFAM" id="SSF46955">
    <property type="entry name" value="Putative DNA-binding domain"/>
    <property type="match status" value="1"/>
</dbReference>
<evidence type="ECO:0000256" key="10">
    <source>
        <dbReference type="ARBA" id="ARBA00022842"/>
    </source>
</evidence>
<keyword evidence="7 15" id="KW-0479">Metal-binding</keyword>
<reference evidence="20 21" key="1">
    <citation type="journal article" date="2018" name="Int. J. Syst. Evol. Microbiol.">
        <title>Micromonospora globbae sp. nov., an endophytic actinomycete isolated from roots of Globba winitii C. H. Wright.</title>
        <authorList>
            <person name="Kuncharoen N."/>
            <person name="Pittayakhajonwut P."/>
            <person name="Tanasupawat S."/>
        </authorList>
    </citation>
    <scope>NUCLEOTIDE SEQUENCE [LARGE SCALE GENOMIC DNA]</scope>
    <source>
        <strain evidence="20 21">WPS1-2</strain>
    </source>
</reference>
<sequence length="848" mass="90001">MRVSVSWLREYVDLPADLPTGDLEQALVDLGIEVDSVADLRENVTGSLVVGEVLEIEELTGFKKPIRFVRVDVGAANGTGEPQEIVCGARNFAVGDRVVVILPGGVLPGGFAIGARKTYGRVSNGMICSARELGIGDDHAGILVLPEDSPAKPGDDARPVVGLDEVVLELDITPDRGYALSLRGLARELSHAFGVPFRDPALAPAPGGTAEPAYPVQVRDTVGCDRFAARMVRGVDPAAPTPAWMQRRLTTAGIRSISLPVDITNYVMLELGQPMHAFDADRIAGPLVVRRAEAGEKLTTLDGVTRVLAAEDMVICDDTGPISLAAVMGGETSEVVPETTNVLFEAAHWDPVMVGRTARRHKLFSEAAKRWERGVDPALPLVALERAVRLLTEYGGGTVDDEILDIDNVRPRTPITLPADLPTRRIGVDYPPARVVALLEQVGCTVTQGADRLAEDPGAVGVASGAGVALTVTPPTWRPDLTDPADLVEEVVRLDGYDRVPSVLPVAPAGRGLTWQQRRRRTVAQALADRGYVEVLAHPFVSPELPDLLGLPADDPRRPAVRLANPLSDEEPLLRTTLLGPLLGVLKRNLGRGHRDLALYEIGAVFHPRPGAGSPPAMGVDRRPTDAEFAAADAVVPDQPRHVAAVLAGEIELSGWWGAGRAAGWADAVEAGRTVLTAAGVPQDRIEVRAAEYAPWHPGRCAELVVDGAVVGHAGELHPTVVAALELPRRTSAMELNLDLLPAPPVLPAPEVSGFPPALIDVALVVDENVPAAQVQRALTEGAGHLLEDVRLFDVYTSEQLGAGRKSLAYKLTFRAPDRTLTVEEAVAARDAAVAVAAERFGATLRGA</sequence>
<evidence type="ECO:0000256" key="9">
    <source>
        <dbReference type="ARBA" id="ARBA00022840"/>
    </source>
</evidence>
<evidence type="ECO:0000256" key="16">
    <source>
        <dbReference type="PROSITE-ProRule" id="PRU00209"/>
    </source>
</evidence>
<dbReference type="PANTHER" id="PTHR10947">
    <property type="entry name" value="PHENYLALANYL-TRNA SYNTHETASE BETA CHAIN AND LEUCINE-RICH REPEAT-CONTAINING PROTEIN 47"/>
    <property type="match status" value="1"/>
</dbReference>
<dbReference type="InterPro" id="IPR005147">
    <property type="entry name" value="tRNA_synthase_B5-dom"/>
</dbReference>
<dbReference type="FunFam" id="2.40.50.140:FF:000045">
    <property type="entry name" value="Phenylalanine--tRNA ligase beta subunit"/>
    <property type="match status" value="1"/>
</dbReference>
<keyword evidence="4 15" id="KW-0963">Cytoplasm</keyword>
<feature type="binding site" evidence="15">
    <location>
        <position position="490"/>
    </location>
    <ligand>
        <name>Mg(2+)</name>
        <dbReference type="ChEBI" id="CHEBI:18420"/>
        <note>shared with alpha subunit</note>
    </ligand>
</feature>
<dbReference type="Pfam" id="PF03484">
    <property type="entry name" value="B5"/>
    <property type="match status" value="1"/>
</dbReference>
<keyword evidence="13 15" id="KW-0030">Aminoacyl-tRNA synthetase</keyword>
<dbReference type="Gene3D" id="3.30.930.10">
    <property type="entry name" value="Bira Bifunctional Protein, Domain 2"/>
    <property type="match status" value="1"/>
</dbReference>
<dbReference type="Gene3D" id="3.30.70.380">
    <property type="entry name" value="Ferrodoxin-fold anticodon-binding domain"/>
    <property type="match status" value="1"/>
</dbReference>
<dbReference type="InterPro" id="IPR045864">
    <property type="entry name" value="aa-tRNA-synth_II/BPL/LPL"/>
</dbReference>
<feature type="binding site" evidence="15">
    <location>
        <position position="489"/>
    </location>
    <ligand>
        <name>Mg(2+)</name>
        <dbReference type="ChEBI" id="CHEBI:18420"/>
        <note>shared with alpha subunit</note>
    </ligand>
</feature>
<evidence type="ECO:0000256" key="8">
    <source>
        <dbReference type="ARBA" id="ARBA00022741"/>
    </source>
</evidence>
<comment type="subunit">
    <text evidence="3 15">Tetramer of two alpha and two beta subunits.</text>
</comment>
<evidence type="ECO:0000256" key="6">
    <source>
        <dbReference type="ARBA" id="ARBA00022598"/>
    </source>
</evidence>
<accession>A0A420EW42</accession>
<comment type="subcellular location">
    <subcellularLocation>
        <location evidence="1 15">Cytoplasm</location>
    </subcellularLocation>
</comment>
<evidence type="ECO:0000256" key="2">
    <source>
        <dbReference type="ARBA" id="ARBA00008653"/>
    </source>
</evidence>